<evidence type="ECO:0000256" key="5">
    <source>
        <dbReference type="SAM" id="Phobius"/>
    </source>
</evidence>
<dbReference type="AlphaFoldDB" id="A0A3M3JQD3"/>
<dbReference type="InterPro" id="IPR053377">
    <property type="entry name" value="Iron_uptake_EfeM/EfeO"/>
</dbReference>
<proteinExistence type="inferred from homology"/>
<keyword evidence="5" id="KW-1133">Transmembrane helix</keyword>
<comment type="caution">
    <text evidence="7">The sequence shown here is derived from an EMBL/GenBank/DDBJ whole genome shotgun (WGS) entry which is preliminary data.</text>
</comment>
<dbReference type="InterPro" id="IPR034981">
    <property type="entry name" value="Imelysin-like_EfeO/Algp7"/>
</dbReference>
<gene>
    <name evidence="7" type="ORF">ALQ65_04769</name>
</gene>
<reference evidence="7 8" key="1">
    <citation type="submission" date="2018-08" db="EMBL/GenBank/DDBJ databases">
        <title>Recombination of ecologically and evolutionarily significant loci maintains genetic cohesion in the Pseudomonas syringae species complex.</title>
        <authorList>
            <person name="Dillon M."/>
            <person name="Thakur S."/>
            <person name="Almeida R.N.D."/>
            <person name="Weir B.S."/>
            <person name="Guttman D.S."/>
        </authorList>
    </citation>
    <scope>NUCLEOTIDE SEQUENCE [LARGE SCALE GENOMIC DNA]</scope>
    <source>
        <strain evidence="7 8">ICMP 12341</strain>
    </source>
</reference>
<dbReference type="EMBL" id="RBOV01000148">
    <property type="protein sequence ID" value="RMN12301.1"/>
    <property type="molecule type" value="Genomic_DNA"/>
</dbReference>
<dbReference type="NCBIfam" id="NF007697">
    <property type="entry name" value="PRK10378.1"/>
    <property type="match status" value="1"/>
</dbReference>
<dbReference type="GO" id="GO:0030313">
    <property type="term" value="C:cell envelope"/>
    <property type="evidence" value="ECO:0007669"/>
    <property type="project" value="UniProtKB-SubCell"/>
</dbReference>
<accession>A0A3M3JQD3</accession>
<feature type="compositionally biased region" description="Basic residues" evidence="4">
    <location>
        <begin position="1"/>
        <end position="11"/>
    </location>
</feature>
<feature type="region of interest" description="Disordered" evidence="4">
    <location>
        <begin position="1"/>
        <end position="24"/>
    </location>
</feature>
<evidence type="ECO:0000256" key="1">
    <source>
        <dbReference type="ARBA" id="ARBA00004196"/>
    </source>
</evidence>
<dbReference type="InterPro" id="IPR050894">
    <property type="entry name" value="EfeM/EfeO_iron_uptake"/>
</dbReference>
<feature type="domain" description="Imelysin-like" evidence="6">
    <location>
        <begin position="107"/>
        <end position="338"/>
    </location>
</feature>
<keyword evidence="5" id="KW-0812">Transmembrane</keyword>
<evidence type="ECO:0000313" key="7">
    <source>
        <dbReference type="EMBL" id="RMN12301.1"/>
    </source>
</evidence>
<evidence type="ECO:0000259" key="6">
    <source>
        <dbReference type="Pfam" id="PF09375"/>
    </source>
</evidence>
<evidence type="ECO:0000256" key="3">
    <source>
        <dbReference type="ARBA" id="ARBA00022729"/>
    </source>
</evidence>
<comment type="similarity">
    <text evidence="2">Belongs to the EfeM/EfeO family.</text>
</comment>
<keyword evidence="3" id="KW-0732">Signal</keyword>
<protein>
    <recommendedName>
        <fullName evidence="6">Imelysin-like domain-containing protein</fullName>
    </recommendedName>
</protein>
<dbReference type="InterPro" id="IPR018976">
    <property type="entry name" value="Imelysin-like"/>
</dbReference>
<evidence type="ECO:0000313" key="8">
    <source>
        <dbReference type="Proteomes" id="UP000271468"/>
    </source>
</evidence>
<name>A0A3M3JQD3_9PSED</name>
<keyword evidence="5" id="KW-0472">Membrane</keyword>
<dbReference type="PANTHER" id="PTHR39192">
    <property type="entry name" value="IRON UPTAKE SYSTEM COMPONENT EFEO"/>
    <property type="match status" value="1"/>
</dbReference>
<feature type="transmembrane region" description="Helical" evidence="5">
    <location>
        <begin position="79"/>
        <end position="100"/>
    </location>
</feature>
<dbReference type="CDD" id="cd14656">
    <property type="entry name" value="Imelysin-like_EfeO"/>
    <property type="match status" value="1"/>
</dbReference>
<dbReference type="Proteomes" id="UP000271468">
    <property type="component" value="Unassembled WGS sequence"/>
</dbReference>
<comment type="subcellular location">
    <subcellularLocation>
        <location evidence="1">Cell envelope</location>
    </subcellularLocation>
</comment>
<dbReference type="Pfam" id="PF09375">
    <property type="entry name" value="Peptidase_M75"/>
    <property type="match status" value="1"/>
</dbReference>
<evidence type="ECO:0000256" key="2">
    <source>
        <dbReference type="ARBA" id="ARBA00005989"/>
    </source>
</evidence>
<organism evidence="7 8">
    <name type="scientific">Pseudomonas syringae pv. coriandricola</name>
    <dbReference type="NCBI Taxonomy" id="264453"/>
    <lineage>
        <taxon>Bacteria</taxon>
        <taxon>Pseudomonadati</taxon>
        <taxon>Pseudomonadota</taxon>
        <taxon>Gammaproteobacteria</taxon>
        <taxon>Pseudomonadales</taxon>
        <taxon>Pseudomonadaceae</taxon>
        <taxon>Pseudomonas</taxon>
    </lineage>
</organism>
<sequence length="346" mass="38263">MLSGRSGKRLYHGTDPSQWRTAGGIPQAGRRRLFLHPAGSYRRTGFHRPLAAGGCIDPANRMTYPLLTRKTRMKKTPMALLLTLGLLQTPLAAFAATAPLDLVGPVSDYKIYVTENIEELVSHTQKFTDAVKKGDIATAKKLYAPTRVYYESVEPIAELFSDLDASIDSRVDDHEQGVTAEDFTGFHRLEYALFSQNSTKDQGPIADKLMSDVKDLEKRVAELTFPPEKVVGGAATLLEEVAATKISGEEDRYSHTDLYDFQGNIDGAKKIVDLFRPQIEQQDKAFSAKVDKNFASVEKILAKYKTTDGGFETYDKVKENDRKALVGPVNTLAEDLSTLRGKLGLN</sequence>
<dbReference type="Gene3D" id="1.20.1420.20">
    <property type="entry name" value="M75 peptidase, HXXE motif"/>
    <property type="match status" value="1"/>
</dbReference>
<dbReference type="InterPro" id="IPR038352">
    <property type="entry name" value="Imelysin_sf"/>
</dbReference>
<evidence type="ECO:0000256" key="4">
    <source>
        <dbReference type="SAM" id="MobiDB-lite"/>
    </source>
</evidence>
<dbReference type="PANTHER" id="PTHR39192:SF1">
    <property type="entry name" value="IRON UPTAKE SYSTEM COMPONENT EFEO"/>
    <property type="match status" value="1"/>
</dbReference>
<dbReference type="NCBIfam" id="NF041757">
    <property type="entry name" value="EfeO"/>
    <property type="match status" value="1"/>
</dbReference>